<dbReference type="EMBL" id="LAYJ01000088">
    <property type="protein sequence ID" value="KKI50994.1"/>
    <property type="molecule type" value="Genomic_DNA"/>
</dbReference>
<dbReference type="InterPro" id="IPR001279">
    <property type="entry name" value="Metallo-B-lactamas"/>
</dbReference>
<dbReference type="Proteomes" id="UP000034076">
    <property type="component" value="Unassembled WGS sequence"/>
</dbReference>
<name>A0A0M2NEQ9_9FIRM</name>
<accession>A0A0M2NEQ9</accession>
<keyword evidence="3" id="KW-1185">Reference proteome</keyword>
<evidence type="ECO:0000259" key="1">
    <source>
        <dbReference type="SMART" id="SM00849"/>
    </source>
</evidence>
<dbReference type="SUPFAM" id="SSF56281">
    <property type="entry name" value="Metallo-hydrolase/oxidoreductase"/>
    <property type="match status" value="1"/>
</dbReference>
<dbReference type="Gene3D" id="3.60.15.10">
    <property type="entry name" value="Ribonuclease Z/Hydroxyacylglutathione hydrolase-like"/>
    <property type="match status" value="1"/>
</dbReference>
<feature type="domain" description="Metallo-beta-lactamase" evidence="1">
    <location>
        <begin position="12"/>
        <end position="207"/>
    </location>
</feature>
<dbReference type="InterPro" id="IPR036866">
    <property type="entry name" value="RibonucZ/Hydroxyglut_hydro"/>
</dbReference>
<sequence>MYTITQVGGAAGGEAFLLMTETKTALIDSGFSFSAPAMVSRIRAELKGRPLDYALLTHSHYDHASGSAYLQEEWPDVVIVGSAYAKKIFEKPSARAVIREMNDNAAELYGAHGYVDQTDNLHIDLTVGGDSIIDLGSMTFRVIETPGHTKCSIAFYSEEENLLISNETLGVPVAGRVMPCYLVGYEITMESIRKAARCSAQNILIPHLGIIKGGDCAHFMKNSLYWNEQIMLQVTKGYRDGKTIEELSLEFKELFYKDDIVRLQPEKAFLLNLSYTIPMLLKECPGETV</sequence>
<dbReference type="OrthoDB" id="9802248at2"/>
<dbReference type="CDD" id="cd06262">
    <property type="entry name" value="metallo-hydrolase-like_MBL-fold"/>
    <property type="match status" value="1"/>
</dbReference>
<dbReference type="PANTHER" id="PTHR42951:SF17">
    <property type="entry name" value="METALLO-BETA-LACTAMASE DOMAIN-CONTAINING PROTEIN"/>
    <property type="match status" value="1"/>
</dbReference>
<dbReference type="GO" id="GO:0016787">
    <property type="term" value="F:hydrolase activity"/>
    <property type="evidence" value="ECO:0007669"/>
    <property type="project" value="UniProtKB-KW"/>
</dbReference>
<dbReference type="AlphaFoldDB" id="A0A0M2NEQ9"/>
<dbReference type="SMART" id="SM00849">
    <property type="entry name" value="Lactamase_B"/>
    <property type="match status" value="1"/>
</dbReference>
<proteinExistence type="predicted"/>
<protein>
    <submittedName>
        <fullName evidence="2">Putative hydrolase</fullName>
    </submittedName>
</protein>
<keyword evidence="2" id="KW-0378">Hydrolase</keyword>
<reference evidence="2 3" key="1">
    <citation type="submission" date="2015-04" db="EMBL/GenBank/DDBJ databases">
        <title>Draft genome sequence of bacteremic isolate Catabacter hongkongensis type strain HKU16T.</title>
        <authorList>
            <person name="Lau S.K."/>
            <person name="Teng J.L."/>
            <person name="Huang Y."/>
            <person name="Curreem S.O."/>
            <person name="Tsui S.K."/>
            <person name="Woo P.C."/>
        </authorList>
    </citation>
    <scope>NUCLEOTIDE SEQUENCE [LARGE SCALE GENOMIC DNA]</scope>
    <source>
        <strain evidence="2 3">HKU16</strain>
    </source>
</reference>
<dbReference type="STRING" id="270498.CHK_1381"/>
<dbReference type="Pfam" id="PF00753">
    <property type="entry name" value="Lactamase_B"/>
    <property type="match status" value="1"/>
</dbReference>
<comment type="caution">
    <text evidence="2">The sequence shown here is derived from an EMBL/GenBank/DDBJ whole genome shotgun (WGS) entry which is preliminary data.</text>
</comment>
<evidence type="ECO:0000313" key="2">
    <source>
        <dbReference type="EMBL" id="KKI50994.1"/>
    </source>
</evidence>
<organism evidence="2 3">
    <name type="scientific">Christensenella hongkongensis</name>
    <dbReference type="NCBI Taxonomy" id="270498"/>
    <lineage>
        <taxon>Bacteria</taxon>
        <taxon>Bacillati</taxon>
        <taxon>Bacillota</taxon>
        <taxon>Clostridia</taxon>
        <taxon>Christensenellales</taxon>
        <taxon>Christensenellaceae</taxon>
        <taxon>Christensenella</taxon>
    </lineage>
</organism>
<evidence type="ECO:0000313" key="3">
    <source>
        <dbReference type="Proteomes" id="UP000034076"/>
    </source>
</evidence>
<gene>
    <name evidence="2" type="ORF">CHK_1381</name>
</gene>
<dbReference type="PANTHER" id="PTHR42951">
    <property type="entry name" value="METALLO-BETA-LACTAMASE DOMAIN-CONTAINING"/>
    <property type="match status" value="1"/>
</dbReference>
<dbReference type="RefSeq" id="WP_046443266.1">
    <property type="nucleotide sequence ID" value="NZ_LAYJ01000088.1"/>
</dbReference>
<dbReference type="InterPro" id="IPR050855">
    <property type="entry name" value="NDM-1-like"/>
</dbReference>